<feature type="region of interest" description="Disordered" evidence="1">
    <location>
        <begin position="196"/>
        <end position="219"/>
    </location>
</feature>
<protein>
    <submittedName>
        <fullName evidence="2">Uncharacterized protein</fullName>
    </submittedName>
</protein>
<feature type="compositionally biased region" description="Low complexity" evidence="1">
    <location>
        <begin position="54"/>
        <end position="70"/>
    </location>
</feature>
<dbReference type="OrthoDB" id="5521326at2"/>
<dbReference type="EMBL" id="CP042467">
    <property type="protein sequence ID" value="QED29398.1"/>
    <property type="molecule type" value="Genomic_DNA"/>
</dbReference>
<feature type="region of interest" description="Disordered" evidence="1">
    <location>
        <begin position="21"/>
        <end position="93"/>
    </location>
</feature>
<dbReference type="KEGG" id="bbae:FRD01_19600"/>
<dbReference type="Proteomes" id="UP000321595">
    <property type="component" value="Chromosome"/>
</dbReference>
<reference evidence="2 3" key="1">
    <citation type="submission" date="2019-08" db="EMBL/GenBank/DDBJ databases">
        <authorList>
            <person name="Liang Q."/>
        </authorList>
    </citation>
    <scope>NUCLEOTIDE SEQUENCE [LARGE SCALE GENOMIC DNA]</scope>
    <source>
        <strain evidence="2 3">V1718</strain>
    </source>
</reference>
<dbReference type="AlphaFoldDB" id="A0A5B8XWQ6"/>
<proteinExistence type="predicted"/>
<accession>A0A5B8XWQ6</accession>
<sequence>MKGLLGKEVFLPGLTPLVTAENLEEEMSEETTSAEPGRRRRRRRRKRGSGGGSNQNQSNRSNRPSQNQNSRDQRSNQRRSKTPNEKFGGRDPVAQLEVEDNVLPLNAFELFCTYYLGITADNGFRKPNMREVARRFDRSPKEIEDALKECGMSQDILKKISWDMSLAQLDISVAPEGIDKKELAKNLFEEFVAENPHFVDWSEPEMDDQDDDDYDDEEE</sequence>
<evidence type="ECO:0000313" key="2">
    <source>
        <dbReference type="EMBL" id="QED29398.1"/>
    </source>
</evidence>
<name>A0A5B8XWQ6_9DELT</name>
<dbReference type="RefSeq" id="WP_146962631.1">
    <property type="nucleotide sequence ID" value="NZ_CP042467.1"/>
</dbReference>
<keyword evidence="3" id="KW-1185">Reference proteome</keyword>
<gene>
    <name evidence="2" type="ORF">FRD01_19600</name>
</gene>
<organism evidence="2 3">
    <name type="scientific">Microvenator marinus</name>
    <dbReference type="NCBI Taxonomy" id="2600177"/>
    <lineage>
        <taxon>Bacteria</taxon>
        <taxon>Deltaproteobacteria</taxon>
        <taxon>Bradymonadales</taxon>
        <taxon>Microvenatoraceae</taxon>
        <taxon>Microvenator</taxon>
    </lineage>
</organism>
<feature type="compositionally biased region" description="Basic residues" evidence="1">
    <location>
        <begin position="38"/>
        <end position="48"/>
    </location>
</feature>
<evidence type="ECO:0000313" key="3">
    <source>
        <dbReference type="Proteomes" id="UP000321595"/>
    </source>
</evidence>
<evidence type="ECO:0000256" key="1">
    <source>
        <dbReference type="SAM" id="MobiDB-lite"/>
    </source>
</evidence>
<feature type="compositionally biased region" description="Acidic residues" evidence="1">
    <location>
        <begin position="202"/>
        <end position="219"/>
    </location>
</feature>